<dbReference type="InterPro" id="IPR011009">
    <property type="entry name" value="Kinase-like_dom_sf"/>
</dbReference>
<dbReference type="PROSITE" id="PS50011">
    <property type="entry name" value="PROTEIN_KINASE_DOM"/>
    <property type="match status" value="1"/>
</dbReference>
<dbReference type="GO" id="GO:0005524">
    <property type="term" value="F:ATP binding"/>
    <property type="evidence" value="ECO:0007669"/>
    <property type="project" value="InterPro"/>
</dbReference>
<dbReference type="RefSeq" id="XP_002671006.1">
    <property type="nucleotide sequence ID" value="XM_002670960.1"/>
</dbReference>
<dbReference type="VEuPathDB" id="AmoebaDB:NAEGRDRAFT_73971"/>
<dbReference type="GO" id="GO:0005634">
    <property type="term" value="C:nucleus"/>
    <property type="evidence" value="ECO:0007669"/>
    <property type="project" value="TreeGrafter"/>
</dbReference>
<dbReference type="Pfam" id="PF00069">
    <property type="entry name" value="Pkinase"/>
    <property type="match status" value="1"/>
</dbReference>
<dbReference type="GeneID" id="8863522"/>
<protein>
    <submittedName>
        <fullName evidence="2">Predicted protein</fullName>
    </submittedName>
</protein>
<dbReference type="STRING" id="5762.D2VY49"/>
<evidence type="ECO:0000313" key="2">
    <source>
        <dbReference type="EMBL" id="EFC38262.1"/>
    </source>
</evidence>
<dbReference type="InParanoid" id="D2VY49"/>
<keyword evidence="3" id="KW-1185">Reference proteome</keyword>
<evidence type="ECO:0000313" key="3">
    <source>
        <dbReference type="Proteomes" id="UP000006671"/>
    </source>
</evidence>
<dbReference type="PANTHER" id="PTHR44167">
    <property type="entry name" value="OVARIAN-SPECIFIC SERINE/THREONINE-PROTEIN KINASE LOK-RELATED"/>
    <property type="match status" value="1"/>
</dbReference>
<proteinExistence type="predicted"/>
<dbReference type="InterPro" id="IPR000719">
    <property type="entry name" value="Prot_kinase_dom"/>
</dbReference>
<dbReference type="KEGG" id="ngr:NAEGRDRAFT_73971"/>
<evidence type="ECO:0000259" key="1">
    <source>
        <dbReference type="PROSITE" id="PS50011"/>
    </source>
</evidence>
<dbReference type="GO" id="GO:0044773">
    <property type="term" value="P:mitotic DNA damage checkpoint signaling"/>
    <property type="evidence" value="ECO:0007669"/>
    <property type="project" value="TreeGrafter"/>
</dbReference>
<sequence>MDYLNEHCPRFGITDEHISMYSDIAERYISFDKYSTCPIVSVLQKELPFVHSVSASPNQFSHGKTDLVIKKYSFEKSYDLKKDEITLVMEYKNGTGYTPKNFKDIQSYMSQLLNACAYMRHNFVTHHNLKPDNIVYDRNDSVLKIIDVEYCRHVAGRFNIGNPFYKAPEKENYGTVGPSSDMYSVGIIFRNIVKSNYYEKTRESGQLADALILKMLSKYKEVRIDPLRALEHEFFTIN</sequence>
<dbReference type="eggNOG" id="KOG0613">
    <property type="taxonomic scope" value="Eukaryota"/>
</dbReference>
<dbReference type="Proteomes" id="UP000006671">
    <property type="component" value="Unassembled WGS sequence"/>
</dbReference>
<feature type="domain" description="Protein kinase" evidence="1">
    <location>
        <begin position="1"/>
        <end position="238"/>
    </location>
</feature>
<dbReference type="Gene3D" id="1.10.510.10">
    <property type="entry name" value="Transferase(Phosphotransferase) domain 1"/>
    <property type="match status" value="1"/>
</dbReference>
<dbReference type="AlphaFoldDB" id="D2VY49"/>
<dbReference type="EMBL" id="GG738909">
    <property type="protein sequence ID" value="EFC38262.1"/>
    <property type="molecule type" value="Genomic_DNA"/>
</dbReference>
<dbReference type="OrthoDB" id="1668230at2759"/>
<organism evidence="3">
    <name type="scientific">Naegleria gruberi</name>
    <name type="common">Amoeba</name>
    <dbReference type="NCBI Taxonomy" id="5762"/>
    <lineage>
        <taxon>Eukaryota</taxon>
        <taxon>Discoba</taxon>
        <taxon>Heterolobosea</taxon>
        <taxon>Tetramitia</taxon>
        <taxon>Eutetramitia</taxon>
        <taxon>Vahlkampfiidae</taxon>
        <taxon>Naegleria</taxon>
    </lineage>
</organism>
<gene>
    <name evidence="2" type="ORF">NAEGRDRAFT_73971</name>
</gene>
<name>D2VY49_NAEGR</name>
<dbReference type="GO" id="GO:0004674">
    <property type="term" value="F:protein serine/threonine kinase activity"/>
    <property type="evidence" value="ECO:0007669"/>
    <property type="project" value="TreeGrafter"/>
</dbReference>
<dbReference type="GO" id="GO:0005737">
    <property type="term" value="C:cytoplasm"/>
    <property type="evidence" value="ECO:0007669"/>
    <property type="project" value="TreeGrafter"/>
</dbReference>
<dbReference type="SUPFAM" id="SSF56112">
    <property type="entry name" value="Protein kinase-like (PK-like)"/>
    <property type="match status" value="1"/>
</dbReference>
<reference evidence="2 3" key="1">
    <citation type="journal article" date="2010" name="Cell">
        <title>The genome of Naegleria gruberi illuminates early eukaryotic versatility.</title>
        <authorList>
            <person name="Fritz-Laylin L.K."/>
            <person name="Prochnik S.E."/>
            <person name="Ginger M.L."/>
            <person name="Dacks J.B."/>
            <person name="Carpenter M.L."/>
            <person name="Field M.C."/>
            <person name="Kuo A."/>
            <person name="Paredez A."/>
            <person name="Chapman J."/>
            <person name="Pham J."/>
            <person name="Shu S."/>
            <person name="Neupane R."/>
            <person name="Cipriano M."/>
            <person name="Mancuso J."/>
            <person name="Tu H."/>
            <person name="Salamov A."/>
            <person name="Lindquist E."/>
            <person name="Shapiro H."/>
            <person name="Lucas S."/>
            <person name="Grigoriev I.V."/>
            <person name="Cande W.Z."/>
            <person name="Fulton C."/>
            <person name="Rokhsar D.S."/>
            <person name="Dawson S.C."/>
        </authorList>
    </citation>
    <scope>NUCLEOTIDE SEQUENCE [LARGE SCALE GENOMIC DNA]</scope>
    <source>
        <strain evidence="2 3">NEG-M</strain>
    </source>
</reference>
<dbReference type="PANTHER" id="PTHR44167:SF24">
    <property type="entry name" value="SERINE_THREONINE-PROTEIN KINASE CHK2"/>
    <property type="match status" value="1"/>
</dbReference>
<dbReference type="SMART" id="SM00220">
    <property type="entry name" value="S_TKc"/>
    <property type="match status" value="1"/>
</dbReference>
<accession>D2VY49</accession>